<dbReference type="GO" id="GO:0003676">
    <property type="term" value="F:nucleic acid binding"/>
    <property type="evidence" value="ECO:0007669"/>
    <property type="project" value="InterPro"/>
</dbReference>
<feature type="domain" description="Helicase ATP-binding" evidence="7">
    <location>
        <begin position="91"/>
        <end position="272"/>
    </location>
</feature>
<dbReference type="KEGG" id="mbr:MONBRDRAFT_387"/>
<reference evidence="10 11" key="1">
    <citation type="journal article" date="2008" name="Nature">
        <title>The genome of the choanoflagellate Monosiga brevicollis and the origin of metazoans.</title>
        <authorList>
            <consortium name="JGI Sequencing"/>
            <person name="King N."/>
            <person name="Westbrook M.J."/>
            <person name="Young S.L."/>
            <person name="Kuo A."/>
            <person name="Abedin M."/>
            <person name="Chapman J."/>
            <person name="Fairclough S."/>
            <person name="Hellsten U."/>
            <person name="Isogai Y."/>
            <person name="Letunic I."/>
            <person name="Marr M."/>
            <person name="Pincus D."/>
            <person name="Putnam N."/>
            <person name="Rokas A."/>
            <person name="Wright K.J."/>
            <person name="Zuzow R."/>
            <person name="Dirks W."/>
            <person name="Good M."/>
            <person name="Goodstein D."/>
            <person name="Lemons D."/>
            <person name="Li W."/>
            <person name="Lyons J.B."/>
            <person name="Morris A."/>
            <person name="Nichols S."/>
            <person name="Richter D.J."/>
            <person name="Salamov A."/>
            <person name="Bork P."/>
            <person name="Lim W.A."/>
            <person name="Manning G."/>
            <person name="Miller W.T."/>
            <person name="McGinnis W."/>
            <person name="Shapiro H."/>
            <person name="Tjian R."/>
            <person name="Grigoriev I.V."/>
            <person name="Rokhsar D."/>
        </authorList>
    </citation>
    <scope>NUCLEOTIDE SEQUENCE [LARGE SCALE GENOMIC DNA]</scope>
    <source>
        <strain evidence="11">MX1 / ATCC 50154</strain>
    </source>
</reference>
<evidence type="ECO:0000313" key="11">
    <source>
        <dbReference type="Proteomes" id="UP000001357"/>
    </source>
</evidence>
<evidence type="ECO:0000313" key="10">
    <source>
        <dbReference type="EMBL" id="EDQ89948.1"/>
    </source>
</evidence>
<evidence type="ECO:0000259" key="7">
    <source>
        <dbReference type="PROSITE" id="PS51192"/>
    </source>
</evidence>
<keyword evidence="2" id="KW-0547">Nucleotide-binding</keyword>
<dbReference type="PROSITE" id="PS51195">
    <property type="entry name" value="Q_MOTIF"/>
    <property type="match status" value="1"/>
</dbReference>
<dbReference type="eggNOG" id="KOG0334">
    <property type="taxonomic scope" value="Eukaryota"/>
</dbReference>
<evidence type="ECO:0000256" key="4">
    <source>
        <dbReference type="ARBA" id="ARBA00022806"/>
    </source>
</evidence>
<organism evidence="10 11">
    <name type="scientific">Monosiga brevicollis</name>
    <name type="common">Choanoflagellate</name>
    <dbReference type="NCBI Taxonomy" id="81824"/>
    <lineage>
        <taxon>Eukaryota</taxon>
        <taxon>Choanoflagellata</taxon>
        <taxon>Craspedida</taxon>
        <taxon>Salpingoecidae</taxon>
        <taxon>Monosiga</taxon>
    </lineage>
</organism>
<dbReference type="Pfam" id="PF00270">
    <property type="entry name" value="DEAD"/>
    <property type="match status" value="1"/>
</dbReference>
<dbReference type="GO" id="GO:0005634">
    <property type="term" value="C:nucleus"/>
    <property type="evidence" value="ECO:0000318"/>
    <property type="project" value="GO_Central"/>
</dbReference>
<keyword evidence="3" id="KW-0378">Hydrolase</keyword>
<dbReference type="GO" id="GO:0005524">
    <property type="term" value="F:ATP binding"/>
    <property type="evidence" value="ECO:0007669"/>
    <property type="project" value="UniProtKB-KW"/>
</dbReference>
<dbReference type="OMA" id="GFQCKIE"/>
<dbReference type="PROSITE" id="PS51194">
    <property type="entry name" value="HELICASE_CTER"/>
    <property type="match status" value="1"/>
</dbReference>
<dbReference type="Proteomes" id="UP000001357">
    <property type="component" value="Unassembled WGS sequence"/>
</dbReference>
<evidence type="ECO:0000256" key="5">
    <source>
        <dbReference type="ARBA" id="ARBA00022840"/>
    </source>
</evidence>
<dbReference type="InterPro" id="IPR014014">
    <property type="entry name" value="RNA_helicase_DEAD_Q_motif"/>
</dbReference>
<dbReference type="PROSITE" id="PS51192">
    <property type="entry name" value="HELICASE_ATP_BIND_1"/>
    <property type="match status" value="1"/>
</dbReference>
<dbReference type="Gene3D" id="3.40.50.300">
    <property type="entry name" value="P-loop containing nucleotide triphosphate hydrolases"/>
    <property type="match status" value="2"/>
</dbReference>
<dbReference type="InParanoid" id="A9UY31"/>
<evidence type="ECO:0000256" key="1">
    <source>
        <dbReference type="ARBA" id="ARBA00012552"/>
    </source>
</evidence>
<keyword evidence="4" id="KW-0347">Helicase</keyword>
<proteinExistence type="predicted"/>
<feature type="domain" description="DEAD-box RNA helicase Q" evidence="9">
    <location>
        <begin position="60"/>
        <end position="88"/>
    </location>
</feature>
<dbReference type="GeneID" id="5890540"/>
<dbReference type="InterPro" id="IPR011545">
    <property type="entry name" value="DEAD/DEAH_box_helicase_dom"/>
</dbReference>
<dbReference type="SUPFAM" id="SSF52540">
    <property type="entry name" value="P-loop containing nucleoside triphosphate hydrolases"/>
    <property type="match status" value="2"/>
</dbReference>
<feature type="short sequence motif" description="Q motif" evidence="6">
    <location>
        <begin position="60"/>
        <end position="88"/>
    </location>
</feature>
<name>A9UY31_MONBE</name>
<sequence>RQQKELTVPDHAQIQYDSFRKAFYTEVSDIARMTEEEVDQYKAEMENIKTRGKEVPRPIKTWGQTGLSKTILAILKQLKYENPTPIQAQAIPVVMSGRDMLGIAKTGCGKTLAFLLPLLRHVMDQRKCAQGEASPGCIGLIMSPTRELALQIYNETRKFCKHLDLRVVCLYGGSDISDQIALLKSAAEIIVCTPGRMIDMLTVNSGRVTNLRRCTYVALDEADRMFDMGFEPQVTRILDNIRPDRQTVMFSATFPRAMEALARKILTKPVEVTVGGRSIVSNIIKQNVIVMREGEKFQKLLELLGHFFEQGSIIVFVHKQEKADSVLENLIKNGYPCLALHGAVSQEDRASNLRDFRAGNVKIMVATSIAARGLDVKQLCLVVNYDCPNHYEDYVHRCGRTGRAGREGTAYTFLTADDKKYAGNIIRALHASKAQVPEDLQKLWDQYKLEQKAAGKKVGRTSGFSGRGYKFTAEDLIKQKQKKLLALKMHGALDDDDD</sequence>
<dbReference type="PANTHER" id="PTHR47958">
    <property type="entry name" value="ATP-DEPENDENT RNA HELICASE DBP3"/>
    <property type="match status" value="1"/>
</dbReference>
<keyword evidence="11" id="KW-1185">Reference proteome</keyword>
<evidence type="ECO:0000259" key="9">
    <source>
        <dbReference type="PROSITE" id="PS51195"/>
    </source>
</evidence>
<dbReference type="CDD" id="cd17953">
    <property type="entry name" value="DEADc_DDX46"/>
    <property type="match status" value="1"/>
</dbReference>
<dbReference type="EMBL" id="CH991549">
    <property type="protein sequence ID" value="EDQ89948.1"/>
    <property type="molecule type" value="Genomic_DNA"/>
</dbReference>
<dbReference type="FunFam" id="3.40.50.300:FF:000079">
    <property type="entry name" value="probable ATP-dependent RNA helicase DDX17"/>
    <property type="match status" value="1"/>
</dbReference>
<dbReference type="SMART" id="SM00490">
    <property type="entry name" value="HELICc"/>
    <property type="match status" value="1"/>
</dbReference>
<dbReference type="Pfam" id="PF00271">
    <property type="entry name" value="Helicase_C"/>
    <property type="match status" value="1"/>
</dbReference>
<dbReference type="GO" id="GO:0000398">
    <property type="term" value="P:mRNA splicing, via spliceosome"/>
    <property type="evidence" value="ECO:0000318"/>
    <property type="project" value="GO_Central"/>
</dbReference>
<dbReference type="GO" id="GO:0016787">
    <property type="term" value="F:hydrolase activity"/>
    <property type="evidence" value="ECO:0007669"/>
    <property type="project" value="UniProtKB-KW"/>
</dbReference>
<keyword evidence="5" id="KW-0067">ATP-binding</keyword>
<dbReference type="RefSeq" id="XP_001745370.1">
    <property type="nucleotide sequence ID" value="XM_001745318.1"/>
</dbReference>
<gene>
    <name evidence="10" type="ORF">MONBRDRAFT_387</name>
</gene>
<evidence type="ECO:0000259" key="8">
    <source>
        <dbReference type="PROSITE" id="PS51194"/>
    </source>
</evidence>
<evidence type="ECO:0000256" key="3">
    <source>
        <dbReference type="ARBA" id="ARBA00022801"/>
    </source>
</evidence>
<feature type="non-terminal residue" evidence="10">
    <location>
        <position position="498"/>
    </location>
</feature>
<dbReference type="STRING" id="81824.A9UY31"/>
<dbReference type="CDD" id="cd18787">
    <property type="entry name" value="SF2_C_DEAD"/>
    <property type="match status" value="1"/>
</dbReference>
<accession>A9UY31</accession>
<evidence type="ECO:0000256" key="6">
    <source>
        <dbReference type="PROSITE-ProRule" id="PRU00552"/>
    </source>
</evidence>
<evidence type="ECO:0000256" key="2">
    <source>
        <dbReference type="ARBA" id="ARBA00022741"/>
    </source>
</evidence>
<feature type="non-terminal residue" evidence="10">
    <location>
        <position position="1"/>
    </location>
</feature>
<dbReference type="InterPro" id="IPR001650">
    <property type="entry name" value="Helicase_C-like"/>
</dbReference>
<protein>
    <recommendedName>
        <fullName evidence="1">RNA helicase</fullName>
        <ecNumber evidence="1">3.6.4.13</ecNumber>
    </recommendedName>
</protein>
<feature type="domain" description="Helicase C-terminal" evidence="8">
    <location>
        <begin position="299"/>
        <end position="444"/>
    </location>
</feature>
<dbReference type="InterPro" id="IPR027417">
    <property type="entry name" value="P-loop_NTPase"/>
</dbReference>
<dbReference type="InterPro" id="IPR014001">
    <property type="entry name" value="Helicase_ATP-bd"/>
</dbReference>
<dbReference type="SMART" id="SM00487">
    <property type="entry name" value="DEXDc"/>
    <property type="match status" value="1"/>
</dbReference>
<dbReference type="AlphaFoldDB" id="A9UY31"/>
<dbReference type="EC" id="3.6.4.13" evidence="1"/>
<dbReference type="GO" id="GO:0003724">
    <property type="term" value="F:RNA helicase activity"/>
    <property type="evidence" value="ECO:0007669"/>
    <property type="project" value="UniProtKB-EC"/>
</dbReference>